<evidence type="ECO:0000259" key="5">
    <source>
        <dbReference type="Pfam" id="PF17384"/>
    </source>
</evidence>
<evidence type="ECO:0000256" key="3">
    <source>
        <dbReference type="HAMAP-Rule" id="MF_01077"/>
    </source>
</evidence>
<reference evidence="6 7" key="1">
    <citation type="submission" date="2014-07" db="EMBL/GenBank/DDBJ databases">
        <title>Epilithonimonas lactis LMG 22401 Genome.</title>
        <authorList>
            <person name="Pipes S.E."/>
            <person name="Stropko S.J."/>
        </authorList>
    </citation>
    <scope>NUCLEOTIDE SEQUENCE [LARGE SCALE GENOMIC DNA]</scope>
    <source>
        <strain evidence="6 7">LMG 24401</strain>
    </source>
</reference>
<dbReference type="PANTHER" id="PTHR33867">
    <property type="entry name" value="RIBOSOME MATURATION FACTOR RIMP"/>
    <property type="match status" value="1"/>
</dbReference>
<dbReference type="eggNOG" id="COG0779">
    <property type="taxonomic scope" value="Bacteria"/>
</dbReference>
<dbReference type="PANTHER" id="PTHR33867:SF1">
    <property type="entry name" value="RIBOSOME MATURATION FACTOR RIMP"/>
    <property type="match status" value="1"/>
</dbReference>
<dbReference type="CDD" id="cd01734">
    <property type="entry name" value="YlxS_C"/>
    <property type="match status" value="1"/>
</dbReference>
<dbReference type="EMBL" id="JPLY01000001">
    <property type="protein sequence ID" value="KFC23518.1"/>
    <property type="molecule type" value="Genomic_DNA"/>
</dbReference>
<evidence type="ECO:0000256" key="2">
    <source>
        <dbReference type="ARBA" id="ARBA00022517"/>
    </source>
</evidence>
<dbReference type="STRING" id="421072.SAMN04488097_1515"/>
<proteinExistence type="inferred from homology"/>
<dbReference type="Proteomes" id="UP000028623">
    <property type="component" value="Unassembled WGS sequence"/>
</dbReference>
<comment type="subcellular location">
    <subcellularLocation>
        <location evidence="3">Cytoplasm</location>
    </subcellularLocation>
</comment>
<gene>
    <name evidence="3" type="primary">rimP</name>
    <name evidence="6" type="ORF">IO89_02745</name>
</gene>
<dbReference type="RefSeq" id="WP_034973380.1">
    <property type="nucleotide sequence ID" value="NZ_FOFI01000002.1"/>
</dbReference>
<dbReference type="InterPro" id="IPR028998">
    <property type="entry name" value="RimP_C"/>
</dbReference>
<evidence type="ECO:0000313" key="7">
    <source>
        <dbReference type="Proteomes" id="UP000028623"/>
    </source>
</evidence>
<dbReference type="GO" id="GO:0005829">
    <property type="term" value="C:cytosol"/>
    <property type="evidence" value="ECO:0007669"/>
    <property type="project" value="TreeGrafter"/>
</dbReference>
<dbReference type="Gene3D" id="2.30.30.180">
    <property type="entry name" value="Ribosome maturation factor RimP, C-terminal domain"/>
    <property type="match status" value="1"/>
</dbReference>
<dbReference type="SUPFAM" id="SSF74942">
    <property type="entry name" value="YhbC-like, C-terminal domain"/>
    <property type="match status" value="1"/>
</dbReference>
<dbReference type="InterPro" id="IPR028989">
    <property type="entry name" value="RimP_N"/>
</dbReference>
<accession>A0A085BM23</accession>
<comment type="function">
    <text evidence="3">Required for maturation of 30S ribosomal subunits.</text>
</comment>
<dbReference type="OrthoDB" id="9789702at2"/>
<keyword evidence="2 3" id="KW-0690">Ribosome biogenesis</keyword>
<dbReference type="Gene3D" id="3.30.300.70">
    <property type="entry name" value="RimP-like superfamily, N-terminal"/>
    <property type="match status" value="1"/>
</dbReference>
<dbReference type="SUPFAM" id="SSF75420">
    <property type="entry name" value="YhbC-like, N-terminal domain"/>
    <property type="match status" value="1"/>
</dbReference>
<sequence>MEFKTELSRLLNEFLETRPDLFLVDLKISATSDVTVILDGDNGVTLQDCLDASRAIEFNMDREIHDFSLQVMSSGLSEPLEYPRQFRKNIGREIEVMLNDSSEVEGELLSVDDEKVVLRLEYRRPKLVGKGKEDVVEEREILYTDIKKALVVIKF</sequence>
<dbReference type="GO" id="GO:0006412">
    <property type="term" value="P:translation"/>
    <property type="evidence" value="ECO:0007669"/>
    <property type="project" value="TreeGrafter"/>
</dbReference>
<feature type="domain" description="Ribosome maturation factor RimP N-terminal" evidence="4">
    <location>
        <begin position="24"/>
        <end position="76"/>
    </location>
</feature>
<dbReference type="NCBIfam" id="NF002531">
    <property type="entry name" value="PRK02001.1"/>
    <property type="match status" value="1"/>
</dbReference>
<dbReference type="AlphaFoldDB" id="A0A085BM23"/>
<dbReference type="GO" id="GO:0000028">
    <property type="term" value="P:ribosomal small subunit assembly"/>
    <property type="evidence" value="ECO:0007669"/>
    <property type="project" value="TreeGrafter"/>
</dbReference>
<keyword evidence="1 3" id="KW-0963">Cytoplasm</keyword>
<organism evidence="6 7">
    <name type="scientific">Epilithonimonas lactis</name>
    <dbReference type="NCBI Taxonomy" id="421072"/>
    <lineage>
        <taxon>Bacteria</taxon>
        <taxon>Pseudomonadati</taxon>
        <taxon>Bacteroidota</taxon>
        <taxon>Flavobacteriia</taxon>
        <taxon>Flavobacteriales</taxon>
        <taxon>Weeksellaceae</taxon>
        <taxon>Chryseobacterium group</taxon>
        <taxon>Epilithonimonas</taxon>
    </lineage>
</organism>
<comment type="caution">
    <text evidence="6">The sequence shown here is derived from an EMBL/GenBank/DDBJ whole genome shotgun (WGS) entry which is preliminary data.</text>
</comment>
<evidence type="ECO:0000256" key="1">
    <source>
        <dbReference type="ARBA" id="ARBA00022490"/>
    </source>
</evidence>
<keyword evidence="7" id="KW-1185">Reference proteome</keyword>
<feature type="domain" description="Ribosome maturation factor RimP C-terminal" evidence="5">
    <location>
        <begin position="82"/>
        <end position="155"/>
    </location>
</feature>
<evidence type="ECO:0000313" key="6">
    <source>
        <dbReference type="EMBL" id="KFC23518.1"/>
    </source>
</evidence>
<dbReference type="InterPro" id="IPR035956">
    <property type="entry name" value="RimP_N_sf"/>
</dbReference>
<dbReference type="Pfam" id="PF17384">
    <property type="entry name" value="DUF150_C"/>
    <property type="match status" value="1"/>
</dbReference>
<name>A0A085BM23_9FLAO</name>
<dbReference type="HAMAP" id="MF_01077">
    <property type="entry name" value="RimP"/>
    <property type="match status" value="1"/>
</dbReference>
<dbReference type="InterPro" id="IPR036847">
    <property type="entry name" value="RimP_C_sf"/>
</dbReference>
<protein>
    <recommendedName>
        <fullName evidence="3">Ribosome maturation factor RimP</fullName>
    </recommendedName>
</protein>
<dbReference type="Pfam" id="PF02576">
    <property type="entry name" value="RimP_N"/>
    <property type="match status" value="1"/>
</dbReference>
<comment type="similarity">
    <text evidence="3">Belongs to the RimP family.</text>
</comment>
<evidence type="ECO:0000259" key="4">
    <source>
        <dbReference type="Pfam" id="PF02576"/>
    </source>
</evidence>
<dbReference type="InterPro" id="IPR003728">
    <property type="entry name" value="Ribosome_maturation_RimP"/>
</dbReference>